<proteinExistence type="predicted"/>
<dbReference type="NCBIfam" id="TIGR02436">
    <property type="entry name" value="four helix bundle protein"/>
    <property type="match status" value="1"/>
</dbReference>
<protein>
    <submittedName>
        <fullName evidence="1">Four helix bundle protein</fullName>
    </submittedName>
</protein>
<dbReference type="InterPro" id="IPR036583">
    <property type="entry name" value="23S_rRNA_IVS_sf"/>
</dbReference>
<dbReference type="AlphaFoldDB" id="A0A495SAL0"/>
<organism evidence="1 2">
    <name type="scientific">Chryseobacterium defluvii</name>
    <dbReference type="NCBI Taxonomy" id="160396"/>
    <lineage>
        <taxon>Bacteria</taxon>
        <taxon>Pseudomonadati</taxon>
        <taxon>Bacteroidota</taxon>
        <taxon>Flavobacteriia</taxon>
        <taxon>Flavobacteriales</taxon>
        <taxon>Weeksellaceae</taxon>
        <taxon>Chryseobacterium group</taxon>
        <taxon>Chryseobacterium</taxon>
    </lineage>
</organism>
<sequence length="106" mass="12002">MGNYKELIVWQKSVDLVTEIYASTQGFPKEEVYSLTSQIRRSAISIPSNIAEGAELETQLLISKNLNYLNLEEFENLNKKSTEISKNDQRNNIKTAKFTSSLSPNS</sequence>
<dbReference type="Proteomes" id="UP000272428">
    <property type="component" value="Unassembled WGS sequence"/>
</dbReference>
<evidence type="ECO:0000313" key="1">
    <source>
        <dbReference type="EMBL" id="RKS96148.1"/>
    </source>
</evidence>
<reference evidence="1 2" key="1">
    <citation type="submission" date="2018-10" db="EMBL/GenBank/DDBJ databases">
        <title>Genomic Encyclopedia of Archaeal and Bacterial Type Strains, Phase II (KMG-II): from individual species to whole genera.</title>
        <authorList>
            <person name="Goeker M."/>
        </authorList>
    </citation>
    <scope>NUCLEOTIDE SEQUENCE [LARGE SCALE GENOMIC DNA]</scope>
    <source>
        <strain evidence="1 2">DSM 14219</strain>
    </source>
</reference>
<dbReference type="Pfam" id="PF05635">
    <property type="entry name" value="23S_rRNA_IVP"/>
    <property type="match status" value="1"/>
</dbReference>
<dbReference type="CDD" id="cd16377">
    <property type="entry name" value="23S_rRNA_IVP_like"/>
    <property type="match status" value="1"/>
</dbReference>
<comment type="caution">
    <text evidence="1">The sequence shown here is derived from an EMBL/GenBank/DDBJ whole genome shotgun (WGS) entry which is preliminary data.</text>
</comment>
<dbReference type="PANTHER" id="PTHR38471">
    <property type="entry name" value="FOUR HELIX BUNDLE PROTEIN"/>
    <property type="match status" value="1"/>
</dbReference>
<evidence type="ECO:0000313" key="2">
    <source>
        <dbReference type="Proteomes" id="UP000272428"/>
    </source>
</evidence>
<dbReference type="SUPFAM" id="SSF158446">
    <property type="entry name" value="IVS-encoded protein-like"/>
    <property type="match status" value="1"/>
</dbReference>
<accession>A0A495SAL0</accession>
<keyword evidence="2" id="KW-1185">Reference proteome</keyword>
<dbReference type="Gene3D" id="1.20.1440.60">
    <property type="entry name" value="23S rRNA-intervening sequence"/>
    <property type="match status" value="1"/>
</dbReference>
<gene>
    <name evidence="1" type="ORF">BCF58_2568</name>
</gene>
<dbReference type="InterPro" id="IPR012657">
    <property type="entry name" value="23S_rRNA-intervening_sequence"/>
</dbReference>
<dbReference type="RefSeq" id="WP_121462187.1">
    <property type="nucleotide sequence ID" value="NZ_RBXB01000003.1"/>
</dbReference>
<dbReference type="OrthoDB" id="9811959at2"/>
<dbReference type="PANTHER" id="PTHR38471:SF2">
    <property type="entry name" value="FOUR HELIX BUNDLE PROTEIN"/>
    <property type="match status" value="1"/>
</dbReference>
<dbReference type="EMBL" id="RBXB01000003">
    <property type="protein sequence ID" value="RKS96148.1"/>
    <property type="molecule type" value="Genomic_DNA"/>
</dbReference>
<name>A0A495SAL0_9FLAO</name>